<feature type="compositionally biased region" description="Low complexity" evidence="1">
    <location>
        <begin position="77"/>
        <end position="98"/>
    </location>
</feature>
<protein>
    <recommendedName>
        <fullName evidence="2">C2H2-type domain-containing protein</fullName>
    </recommendedName>
</protein>
<keyword evidence="4" id="KW-1185">Reference proteome</keyword>
<feature type="region of interest" description="Disordered" evidence="1">
    <location>
        <begin position="791"/>
        <end position="856"/>
    </location>
</feature>
<feature type="region of interest" description="Disordered" evidence="1">
    <location>
        <begin position="125"/>
        <end position="208"/>
    </location>
</feature>
<name>S8BIX8_DACHA</name>
<feature type="compositionally biased region" description="Polar residues" evidence="1">
    <location>
        <begin position="357"/>
        <end position="398"/>
    </location>
</feature>
<feature type="compositionally biased region" description="Basic residues" evidence="1">
    <location>
        <begin position="450"/>
        <end position="459"/>
    </location>
</feature>
<dbReference type="eggNOG" id="ENOG502S4ZA">
    <property type="taxonomic scope" value="Eukaryota"/>
</dbReference>
<feature type="compositionally biased region" description="Basic residues" evidence="1">
    <location>
        <begin position="1081"/>
        <end position="1093"/>
    </location>
</feature>
<feature type="compositionally biased region" description="Low complexity" evidence="1">
    <location>
        <begin position="597"/>
        <end position="623"/>
    </location>
</feature>
<evidence type="ECO:0000256" key="1">
    <source>
        <dbReference type="SAM" id="MobiDB-lite"/>
    </source>
</evidence>
<dbReference type="STRING" id="1284197.S8BIX8"/>
<feature type="compositionally biased region" description="Low complexity" evidence="1">
    <location>
        <begin position="267"/>
        <end position="284"/>
    </location>
</feature>
<proteinExistence type="predicted"/>
<feature type="region of interest" description="Disordered" evidence="1">
    <location>
        <begin position="222"/>
        <end position="295"/>
    </location>
</feature>
<gene>
    <name evidence="3" type="ORF">H072_11563</name>
</gene>
<evidence type="ECO:0000259" key="2">
    <source>
        <dbReference type="PROSITE" id="PS00028"/>
    </source>
</evidence>
<evidence type="ECO:0000313" key="3">
    <source>
        <dbReference type="EMBL" id="EPS35237.1"/>
    </source>
</evidence>
<feature type="compositionally biased region" description="Polar residues" evidence="1">
    <location>
        <begin position="487"/>
        <end position="521"/>
    </location>
</feature>
<feature type="region of interest" description="Disordered" evidence="1">
    <location>
        <begin position="1144"/>
        <end position="1179"/>
    </location>
</feature>
<reference evidence="4" key="2">
    <citation type="submission" date="2013-04" db="EMBL/GenBank/DDBJ databases">
        <title>Genomic mechanisms accounting for the adaptation to parasitism in nematode-trapping fungi.</title>
        <authorList>
            <person name="Ahren D.G."/>
        </authorList>
    </citation>
    <scope>NUCLEOTIDE SEQUENCE [LARGE SCALE GENOMIC DNA]</scope>
    <source>
        <strain evidence="4">CBS 200.50</strain>
    </source>
</reference>
<feature type="compositionally biased region" description="Low complexity" evidence="1">
    <location>
        <begin position="460"/>
        <end position="472"/>
    </location>
</feature>
<dbReference type="Proteomes" id="UP000015100">
    <property type="component" value="Unassembled WGS sequence"/>
</dbReference>
<feature type="region of interest" description="Disordered" evidence="1">
    <location>
        <begin position="329"/>
        <end position="521"/>
    </location>
</feature>
<feature type="region of interest" description="Disordered" evidence="1">
    <location>
        <begin position="1025"/>
        <end position="1132"/>
    </location>
</feature>
<feature type="compositionally biased region" description="Low complexity" evidence="1">
    <location>
        <begin position="843"/>
        <end position="856"/>
    </location>
</feature>
<feature type="region of interest" description="Disordered" evidence="1">
    <location>
        <begin position="864"/>
        <end position="883"/>
    </location>
</feature>
<feature type="compositionally biased region" description="Basic and acidic residues" evidence="1">
    <location>
        <begin position="1164"/>
        <end position="1174"/>
    </location>
</feature>
<feature type="compositionally biased region" description="Polar residues" evidence="1">
    <location>
        <begin position="715"/>
        <end position="726"/>
    </location>
</feature>
<feature type="compositionally biased region" description="Low complexity" evidence="1">
    <location>
        <begin position="568"/>
        <end position="587"/>
    </location>
</feature>
<dbReference type="EMBL" id="AQGS01001233">
    <property type="protein sequence ID" value="EPS35237.1"/>
    <property type="molecule type" value="Genomic_DNA"/>
</dbReference>
<organism evidence="3 4">
    <name type="scientific">Dactylellina haptotyla (strain CBS 200.50)</name>
    <name type="common">Nematode-trapping fungus</name>
    <name type="synonym">Monacrosporium haptotylum</name>
    <dbReference type="NCBI Taxonomy" id="1284197"/>
    <lineage>
        <taxon>Eukaryota</taxon>
        <taxon>Fungi</taxon>
        <taxon>Dikarya</taxon>
        <taxon>Ascomycota</taxon>
        <taxon>Pezizomycotina</taxon>
        <taxon>Orbiliomycetes</taxon>
        <taxon>Orbiliales</taxon>
        <taxon>Orbiliaceae</taxon>
        <taxon>Dactylellina</taxon>
    </lineage>
</organism>
<feature type="domain" description="C2H2-type" evidence="2">
    <location>
        <begin position="1189"/>
        <end position="1212"/>
    </location>
</feature>
<dbReference type="HOGENOM" id="CLU_253585_0_0_1"/>
<feature type="compositionally biased region" description="Low complexity" evidence="1">
    <location>
        <begin position="1"/>
        <end position="15"/>
    </location>
</feature>
<feature type="region of interest" description="Disordered" evidence="1">
    <location>
        <begin position="913"/>
        <end position="962"/>
    </location>
</feature>
<feature type="region of interest" description="Disordered" evidence="1">
    <location>
        <begin position="558"/>
        <end position="630"/>
    </location>
</feature>
<feature type="compositionally biased region" description="Pro residues" evidence="1">
    <location>
        <begin position="928"/>
        <end position="960"/>
    </location>
</feature>
<dbReference type="OrthoDB" id="5424797at2759"/>
<dbReference type="PROSITE" id="PS00028">
    <property type="entry name" value="ZINC_FINGER_C2H2_1"/>
    <property type="match status" value="1"/>
</dbReference>
<dbReference type="OMA" id="QSYKCKW"/>
<comment type="caution">
    <text evidence="3">The sequence shown here is derived from an EMBL/GenBank/DDBJ whole genome shotgun (WGS) entry which is preliminary data.</text>
</comment>
<feature type="region of interest" description="Disordered" evidence="1">
    <location>
        <begin position="1"/>
        <end position="98"/>
    </location>
</feature>
<evidence type="ECO:0000313" key="4">
    <source>
        <dbReference type="Proteomes" id="UP000015100"/>
    </source>
</evidence>
<feature type="compositionally biased region" description="Polar residues" evidence="1">
    <location>
        <begin position="407"/>
        <end position="420"/>
    </location>
</feature>
<accession>S8BIX8</accession>
<feature type="region of interest" description="Disordered" evidence="1">
    <location>
        <begin position="697"/>
        <end position="741"/>
    </location>
</feature>
<reference evidence="3 4" key="1">
    <citation type="journal article" date="2013" name="PLoS Genet.">
        <title>Genomic mechanisms accounting for the adaptation to parasitism in nematode-trapping fungi.</title>
        <authorList>
            <person name="Meerupati T."/>
            <person name="Andersson K.M."/>
            <person name="Friman E."/>
            <person name="Kumar D."/>
            <person name="Tunlid A."/>
            <person name="Ahren D."/>
        </authorList>
    </citation>
    <scope>NUCLEOTIDE SEQUENCE [LARGE SCALE GENOMIC DNA]</scope>
    <source>
        <strain evidence="3 4">CBS 200.50</strain>
    </source>
</reference>
<feature type="compositionally biased region" description="Low complexity" evidence="1">
    <location>
        <begin position="227"/>
        <end position="247"/>
    </location>
</feature>
<dbReference type="InterPro" id="IPR013087">
    <property type="entry name" value="Znf_C2H2_type"/>
</dbReference>
<feature type="compositionally biased region" description="Polar residues" evidence="1">
    <location>
        <begin position="16"/>
        <end position="56"/>
    </location>
</feature>
<sequence>MASNYYTYPYGNTTYSQSQPSVQEPDSNTAAQPSSQSYYESNQAQSRQPAANSQQLAPEARSRTTQYNGLHFPTPAPARQTQAAGRFPSAAANAGASSSAIGGGNVSGGGAAAGYGSQGLYKSTETAGHQSVQRNSGTAAGTQGYGTHSQPASTARNAGTSGSVAGQRVSQSAADSNYSYAYPQQDSSSHQSYYAPQRVSNSSRATQLAAQAQSAVDYDQSLHYGGSSHQVSSKSSQSVSQTQPTQTYRQPAQSAAKGYENRYDLSATRTDTTTPNATNQQAADYGRNYQDDGDQNQSYLHQIYTLPQPTPTRGTADSTRSYFSNVHATETPYSSSAPPAPQPKPSPGRQSAHDRSQQNSDINPLSSATNFNHADSSSSIKSTPQYNQIHSSSATTQRLPAPDHHSFSTTKPIAASSSVPILQPTALASASKVKKPRQTGSQKSPTTKTPKPRAPRKPKASTAAAAATTTTSEMPKQHTFFPPVDNASDSSGMAKQASSALQISAANSSGGQPVPAASSSPALEIESMEQHMREMVEKMREYQSRDPTAFQQVWENVKRAGPGGAGGKASTPTPTPTPTAKTAPNKGSPHQATSNLAKTARTTKKPTVATTVTSSPASAAAPAEKTHWPSDQKVALSQATSKFFKNIGQNCSESFVMSLLDYGPTFAELCQKLSAQGYKFDGSKLALVLLKISETSDSSSTKGASESVPAMPAATLSSTMGSSATNAALDPPSRSLAPQSIKSFTPRNIKDSIPAFALQDQNIGQPQSFVAPSMIYQEVYTAQFSQPESNVRSDDYIAPSSPVVNTNAPTPQEKPVSKSSSTKKRVSLAKPSQKPPQTPHAALSLPLSLPQPQITPQPLTTREERMVDTETVATSQPPTPLGNPYQASTPVMLYVPSQAAEENDALARVQSKLDAQMSRSKQIELPSHPLPKPPVATLPSQPPAPLPAPPTRKPVLPKPPALDSRKALRRNTYDPQNIVHAVLLATGRHPNYEGLNSGFAILKRLHPDVFDNSVDLARIDWDLYDPPPGPGSGPARKTKNEHLLDEEDTRGRKRESVPFTPRTLQMEPGPSTPVSVDGRALGKRGRPRGRPRGSRGVARAGRGGRSGTGTPTDAGYTTEHPKSTEDSSTSASAHKYGVTRVNINSLGVGANGNGGAGGRKRKHGDSPHSRRPSDASHWSNGQSIPVFKCQWEKCNHELQNLETLRRHLLKKHKVENAMGVMPCCWGDCGSIIPVESLNPETGKKIIESRRKRLNFGTGAAWDNHVIGEHLKMVKATLGEGMSIKTARSLSRESSAHSVEGRIRSMSRDRNGRSITPVITSAPFGYKFTPPPGFAGGSQFRRAHDFDNGFIDEKKLLEEELARTEQLGAGLETHGTVKIPGIEYDDGSGYLIKARKLTNDLSLLPPHSKIKNEEVEGLRSPKGKRRAS</sequence>